<feature type="domain" description="C-type lectin" evidence="2">
    <location>
        <begin position="31"/>
        <end position="154"/>
    </location>
</feature>
<dbReference type="Gene3D" id="3.10.100.10">
    <property type="entry name" value="Mannose-Binding Protein A, subunit A"/>
    <property type="match status" value="2"/>
</dbReference>
<proteinExistence type="predicted"/>
<evidence type="ECO:0000313" key="4">
    <source>
        <dbReference type="Proteomes" id="UP001159428"/>
    </source>
</evidence>
<protein>
    <recommendedName>
        <fullName evidence="2">C-type lectin domain-containing protein</fullName>
    </recommendedName>
</protein>
<dbReference type="PANTHER" id="PTHR22803">
    <property type="entry name" value="MANNOSE, PHOSPHOLIPASE, LECTIN RECEPTOR RELATED"/>
    <property type="match status" value="1"/>
</dbReference>
<dbReference type="SMART" id="SM00034">
    <property type="entry name" value="CLECT"/>
    <property type="match status" value="1"/>
</dbReference>
<keyword evidence="4" id="KW-1185">Reference proteome</keyword>
<evidence type="ECO:0000313" key="3">
    <source>
        <dbReference type="EMBL" id="CAH3132285.1"/>
    </source>
</evidence>
<dbReference type="AlphaFoldDB" id="A0AAU9X1N7"/>
<dbReference type="CDD" id="cd00037">
    <property type="entry name" value="CLECT"/>
    <property type="match status" value="2"/>
</dbReference>
<sequence>MTNVFFTVNLGMVLLFCFQGIANALGTNPCFQNSCYLISDAESPATWTDNRETCKRKGGDLVSIETEAEWSFLNDEIQKRCIGQPNEWHIGLNKVGEVWKWVNNSPLTIDKWQTTHGEPSGDGNKAVMSKDYPPTKKGLFNDLPNWIKRAYICELPKEHKTCFKSYCYFIFDAKSGGTWSDNRKTCQKKGGDLVSIENEAEWSFLNNEIQKRCIGKPYEWHIGLHKVLKGIGSW</sequence>
<dbReference type="InterPro" id="IPR016187">
    <property type="entry name" value="CTDL_fold"/>
</dbReference>
<comment type="caution">
    <text evidence="3">The sequence shown here is derived from an EMBL/GenBank/DDBJ whole genome shotgun (WGS) entry which is preliminary data.</text>
</comment>
<organism evidence="3 4">
    <name type="scientific">Pocillopora meandrina</name>
    <dbReference type="NCBI Taxonomy" id="46732"/>
    <lineage>
        <taxon>Eukaryota</taxon>
        <taxon>Metazoa</taxon>
        <taxon>Cnidaria</taxon>
        <taxon>Anthozoa</taxon>
        <taxon>Hexacorallia</taxon>
        <taxon>Scleractinia</taxon>
        <taxon>Astrocoeniina</taxon>
        <taxon>Pocilloporidae</taxon>
        <taxon>Pocillopora</taxon>
    </lineage>
</organism>
<dbReference type="InterPro" id="IPR050111">
    <property type="entry name" value="C-type_lectin/snaclec_domain"/>
</dbReference>
<dbReference type="InterPro" id="IPR016186">
    <property type="entry name" value="C-type_lectin-like/link_sf"/>
</dbReference>
<dbReference type="PROSITE" id="PS50041">
    <property type="entry name" value="C_TYPE_LECTIN_2"/>
    <property type="match status" value="2"/>
</dbReference>
<dbReference type="SUPFAM" id="SSF56436">
    <property type="entry name" value="C-type lectin-like"/>
    <property type="match status" value="2"/>
</dbReference>
<gene>
    <name evidence="3" type="ORF">PMEA_00014626</name>
</gene>
<reference evidence="3 4" key="1">
    <citation type="submission" date="2022-05" db="EMBL/GenBank/DDBJ databases">
        <authorList>
            <consortium name="Genoscope - CEA"/>
            <person name="William W."/>
        </authorList>
    </citation>
    <scope>NUCLEOTIDE SEQUENCE [LARGE SCALE GENOMIC DNA]</scope>
</reference>
<feature type="signal peptide" evidence="1">
    <location>
        <begin position="1"/>
        <end position="24"/>
    </location>
</feature>
<keyword evidence="1" id="KW-0732">Signal</keyword>
<evidence type="ECO:0000256" key="1">
    <source>
        <dbReference type="SAM" id="SignalP"/>
    </source>
</evidence>
<dbReference type="InterPro" id="IPR001304">
    <property type="entry name" value="C-type_lectin-like"/>
</dbReference>
<name>A0AAU9X1N7_9CNID</name>
<dbReference type="Pfam" id="PF00059">
    <property type="entry name" value="Lectin_C"/>
    <property type="match status" value="2"/>
</dbReference>
<accession>A0AAU9X1N7</accession>
<evidence type="ECO:0000259" key="2">
    <source>
        <dbReference type="PROSITE" id="PS50041"/>
    </source>
</evidence>
<dbReference type="EMBL" id="CALNXJ010000026">
    <property type="protein sequence ID" value="CAH3132285.1"/>
    <property type="molecule type" value="Genomic_DNA"/>
</dbReference>
<feature type="domain" description="C-type lectin" evidence="2">
    <location>
        <begin position="163"/>
        <end position="234"/>
    </location>
</feature>
<dbReference type="Proteomes" id="UP001159428">
    <property type="component" value="Unassembled WGS sequence"/>
</dbReference>
<feature type="chain" id="PRO_5043404057" description="C-type lectin domain-containing protein" evidence="1">
    <location>
        <begin position="25"/>
        <end position="234"/>
    </location>
</feature>